<sequence length="375" mass="40917">MPTDESLIHVFGSLLGDEELAEISDCIDRQWIGMGPKTAQLESRLAQHLDVDELVLLNSGSSGLQMAVHLLDIPPGTGAEIIVPSFTWVACASAILLAGHRPVFCDVDKTTLNIDPESVAGAITPRTAAIMAVHYAGLPAEVPRLKEFGLPVIEDAAHAIDSRHEGRACGTLGDIGVFSFDSIKNLAMGEGGGLVARNPEHLRRARDLRLCGVTSTGFASAREGGRWWEHRITDAFPKMTPSDLCAAVGLAQFRRLRSSQQRRAKLWALYQQALAELDWLAVPPEPDAGDRHSYFTYCVQVRDGRRDALANHLLERGIYTTLRFHPLHLSPLYGSSVELPVSERLAETALNLPLHPRLTDDDLDRVIGAVCEFAG</sequence>
<dbReference type="PIRSF" id="PIRSF000390">
    <property type="entry name" value="PLP_StrS"/>
    <property type="match status" value="1"/>
</dbReference>
<dbReference type="EC" id="2.6.1.-" evidence="6"/>
<dbReference type="Gene3D" id="3.90.1150.10">
    <property type="entry name" value="Aspartate Aminotransferase, domain 1"/>
    <property type="match status" value="1"/>
</dbReference>
<proteinExistence type="inferred from homology"/>
<dbReference type="GO" id="GO:0000271">
    <property type="term" value="P:polysaccharide biosynthetic process"/>
    <property type="evidence" value="ECO:0007669"/>
    <property type="project" value="TreeGrafter"/>
</dbReference>
<dbReference type="RefSeq" id="WP_354693752.1">
    <property type="nucleotide sequence ID" value="NZ_JAZHOG010000001.1"/>
</dbReference>
<protein>
    <submittedName>
        <fullName evidence="6">DegT/DnrJ/EryC1/StrS family aminotransferase</fullName>
        <ecNumber evidence="6">2.6.1.-</ecNumber>
    </submittedName>
</protein>
<dbReference type="EMBL" id="JAZHOG010000001">
    <property type="protein sequence ID" value="MEJ8566433.1"/>
    <property type="molecule type" value="Genomic_DNA"/>
</dbReference>
<dbReference type="GO" id="GO:0030170">
    <property type="term" value="F:pyridoxal phosphate binding"/>
    <property type="evidence" value="ECO:0007669"/>
    <property type="project" value="TreeGrafter"/>
</dbReference>
<keyword evidence="1 4" id="KW-0663">Pyridoxal phosphate</keyword>
<keyword evidence="6" id="KW-0032">Aminotransferase</keyword>
<gene>
    <name evidence="6" type="ORF">V3330_02240</name>
</gene>
<dbReference type="Gene3D" id="3.40.640.10">
    <property type="entry name" value="Type I PLP-dependent aspartate aminotransferase-like (Major domain)"/>
    <property type="match status" value="1"/>
</dbReference>
<reference evidence="6 7" key="1">
    <citation type="submission" date="2024-02" db="EMBL/GenBank/DDBJ databases">
        <title>A novel Wenzhouxiangellaceae bacterium, isolated from coastal sediments.</title>
        <authorList>
            <person name="Du Z.-J."/>
            <person name="Ye Y.-Q."/>
            <person name="Zhang X.-Y."/>
        </authorList>
    </citation>
    <scope>NUCLEOTIDE SEQUENCE [LARGE SCALE GENOMIC DNA]</scope>
    <source>
        <strain evidence="6 7">CH-27</strain>
    </source>
</reference>
<name>A0AAW9REB7_9GAMM</name>
<dbReference type="InterPro" id="IPR015424">
    <property type="entry name" value="PyrdxlP-dep_Trfase"/>
</dbReference>
<dbReference type="InterPro" id="IPR000653">
    <property type="entry name" value="DegT/StrS_aminotransferase"/>
</dbReference>
<dbReference type="SUPFAM" id="SSF53383">
    <property type="entry name" value="PLP-dependent transferases"/>
    <property type="match status" value="1"/>
</dbReference>
<evidence type="ECO:0000256" key="2">
    <source>
        <dbReference type="ARBA" id="ARBA00037999"/>
    </source>
</evidence>
<evidence type="ECO:0000256" key="4">
    <source>
        <dbReference type="PIRSR" id="PIRSR000390-2"/>
    </source>
</evidence>
<dbReference type="CDD" id="cd00616">
    <property type="entry name" value="AHBA_syn"/>
    <property type="match status" value="1"/>
</dbReference>
<keyword evidence="7" id="KW-1185">Reference proteome</keyword>
<evidence type="ECO:0000313" key="7">
    <source>
        <dbReference type="Proteomes" id="UP001359886"/>
    </source>
</evidence>
<dbReference type="AlphaFoldDB" id="A0AAW9REB7"/>
<keyword evidence="6" id="KW-0808">Transferase</keyword>
<dbReference type="Pfam" id="PF01041">
    <property type="entry name" value="DegT_DnrJ_EryC1"/>
    <property type="match status" value="1"/>
</dbReference>
<comment type="caution">
    <text evidence="6">The sequence shown here is derived from an EMBL/GenBank/DDBJ whole genome shotgun (WGS) entry which is preliminary data.</text>
</comment>
<dbReference type="InterPro" id="IPR015421">
    <property type="entry name" value="PyrdxlP-dep_Trfase_major"/>
</dbReference>
<comment type="similarity">
    <text evidence="2 5">Belongs to the DegT/DnrJ/EryC1 family.</text>
</comment>
<evidence type="ECO:0000256" key="5">
    <source>
        <dbReference type="RuleBase" id="RU004508"/>
    </source>
</evidence>
<dbReference type="PANTHER" id="PTHR30244">
    <property type="entry name" value="TRANSAMINASE"/>
    <property type="match status" value="1"/>
</dbReference>
<dbReference type="InterPro" id="IPR015422">
    <property type="entry name" value="PyrdxlP-dep_Trfase_small"/>
</dbReference>
<dbReference type="GO" id="GO:0008483">
    <property type="term" value="F:transaminase activity"/>
    <property type="evidence" value="ECO:0007669"/>
    <property type="project" value="UniProtKB-KW"/>
</dbReference>
<evidence type="ECO:0000256" key="3">
    <source>
        <dbReference type="PIRSR" id="PIRSR000390-1"/>
    </source>
</evidence>
<dbReference type="Proteomes" id="UP001359886">
    <property type="component" value="Unassembled WGS sequence"/>
</dbReference>
<accession>A0AAW9REB7</accession>
<evidence type="ECO:0000256" key="1">
    <source>
        <dbReference type="ARBA" id="ARBA00022898"/>
    </source>
</evidence>
<feature type="active site" description="Proton acceptor" evidence="3">
    <location>
        <position position="184"/>
    </location>
</feature>
<feature type="modified residue" description="N6-(pyridoxal phosphate)lysine" evidence="4">
    <location>
        <position position="184"/>
    </location>
</feature>
<evidence type="ECO:0000313" key="6">
    <source>
        <dbReference type="EMBL" id="MEJ8566433.1"/>
    </source>
</evidence>
<organism evidence="6 7">
    <name type="scientific">Elongatibacter sediminis</name>
    <dbReference type="NCBI Taxonomy" id="3119006"/>
    <lineage>
        <taxon>Bacteria</taxon>
        <taxon>Pseudomonadati</taxon>
        <taxon>Pseudomonadota</taxon>
        <taxon>Gammaproteobacteria</taxon>
        <taxon>Chromatiales</taxon>
        <taxon>Wenzhouxiangellaceae</taxon>
        <taxon>Elongatibacter</taxon>
    </lineage>
</organism>
<dbReference type="PANTHER" id="PTHR30244:SF34">
    <property type="entry name" value="DTDP-4-AMINO-4,6-DIDEOXYGALACTOSE TRANSAMINASE"/>
    <property type="match status" value="1"/>
</dbReference>